<dbReference type="InterPro" id="IPR057326">
    <property type="entry name" value="KR_dom"/>
</dbReference>
<reference evidence="4 5" key="1">
    <citation type="submission" date="2018-06" db="EMBL/GenBank/DDBJ databases">
        <title>Genomic Encyclopedia of Type Strains, Phase IV (KMG-IV): sequencing the most valuable type-strain genomes for metagenomic binning, comparative biology and taxonomic classification.</title>
        <authorList>
            <person name="Goeker M."/>
        </authorList>
    </citation>
    <scope>NUCLEOTIDE SEQUENCE [LARGE SCALE GENOMIC DNA]</scope>
    <source>
        <strain evidence="4 5">DSM 45521</strain>
    </source>
</reference>
<dbReference type="Proteomes" id="UP000247591">
    <property type="component" value="Unassembled WGS sequence"/>
</dbReference>
<dbReference type="AlphaFoldDB" id="A0A318S170"/>
<protein>
    <submittedName>
        <fullName evidence="4">NAD(P)-dependent dehydrogenase (Short-subunit alcohol dehydrogenase family)</fullName>
    </submittedName>
</protein>
<proteinExistence type="inferred from homology"/>
<dbReference type="SUPFAM" id="SSF51735">
    <property type="entry name" value="NAD(P)-binding Rossmann-fold domains"/>
    <property type="match status" value="1"/>
</dbReference>
<dbReference type="FunFam" id="3.40.50.720:FF:000084">
    <property type="entry name" value="Short-chain dehydrogenase reductase"/>
    <property type="match status" value="1"/>
</dbReference>
<dbReference type="InterPro" id="IPR020904">
    <property type="entry name" value="Sc_DH/Rdtase_CS"/>
</dbReference>
<comment type="similarity">
    <text evidence="1">Belongs to the short-chain dehydrogenases/reductases (SDR) family.</text>
</comment>
<dbReference type="RefSeq" id="WP_110470125.1">
    <property type="nucleotide sequence ID" value="NZ_QJSP01000007.1"/>
</dbReference>
<dbReference type="PROSITE" id="PS00061">
    <property type="entry name" value="ADH_SHORT"/>
    <property type="match status" value="1"/>
</dbReference>
<evidence type="ECO:0000313" key="5">
    <source>
        <dbReference type="Proteomes" id="UP000247591"/>
    </source>
</evidence>
<comment type="caution">
    <text evidence="4">The sequence shown here is derived from an EMBL/GenBank/DDBJ whole genome shotgun (WGS) entry which is preliminary data.</text>
</comment>
<sequence length="254" mass="26360">MSVQDLSGRRIIVTGGASGMGEGLVRAFPALGARVVSLDLVEESGRAIAEEAGASFHQVDVSDQASVDHAIDTAVTTLGGLDVLIHAAGIAPFAPSESTPLDLWNTVMAINATGTMLTNQAAFRHLKADGGAILNFASAAGLDGLPRKAAYSASKGAVLAWTRTVAAEWGQHGITVNAIAPAIWTPMYDKTRSEMSEEQLVQHDAVMAQRIPIGGQLGDIAKDFVPVMAFYSSEGAGFVTGQTISIDGGTLKVR</sequence>
<dbReference type="SMART" id="SM00822">
    <property type="entry name" value="PKS_KR"/>
    <property type="match status" value="1"/>
</dbReference>
<dbReference type="OrthoDB" id="286404at2"/>
<accession>A0A318S170</accession>
<dbReference type="InterPro" id="IPR036291">
    <property type="entry name" value="NAD(P)-bd_dom_sf"/>
</dbReference>
<keyword evidence="5" id="KW-1185">Reference proteome</keyword>
<dbReference type="Pfam" id="PF13561">
    <property type="entry name" value="adh_short_C2"/>
    <property type="match status" value="1"/>
</dbReference>
<dbReference type="GO" id="GO:0016616">
    <property type="term" value="F:oxidoreductase activity, acting on the CH-OH group of donors, NAD or NADP as acceptor"/>
    <property type="evidence" value="ECO:0007669"/>
    <property type="project" value="TreeGrafter"/>
</dbReference>
<dbReference type="PRINTS" id="PR00081">
    <property type="entry name" value="GDHRDH"/>
</dbReference>
<dbReference type="PANTHER" id="PTHR42760">
    <property type="entry name" value="SHORT-CHAIN DEHYDROGENASES/REDUCTASES FAMILY MEMBER"/>
    <property type="match status" value="1"/>
</dbReference>
<evidence type="ECO:0000256" key="2">
    <source>
        <dbReference type="ARBA" id="ARBA00023002"/>
    </source>
</evidence>
<dbReference type="CDD" id="cd05233">
    <property type="entry name" value="SDR_c"/>
    <property type="match status" value="1"/>
</dbReference>
<feature type="domain" description="Ketoreductase" evidence="3">
    <location>
        <begin position="9"/>
        <end position="182"/>
    </location>
</feature>
<evidence type="ECO:0000313" key="4">
    <source>
        <dbReference type="EMBL" id="PYE16925.1"/>
    </source>
</evidence>
<dbReference type="PANTHER" id="PTHR42760:SF133">
    <property type="entry name" value="3-OXOACYL-[ACYL-CARRIER-PROTEIN] REDUCTASE"/>
    <property type="match status" value="1"/>
</dbReference>
<name>A0A318S170_WILLI</name>
<organism evidence="4 5">
    <name type="scientific">Williamsia limnetica</name>
    <dbReference type="NCBI Taxonomy" id="882452"/>
    <lineage>
        <taxon>Bacteria</taxon>
        <taxon>Bacillati</taxon>
        <taxon>Actinomycetota</taxon>
        <taxon>Actinomycetes</taxon>
        <taxon>Mycobacteriales</taxon>
        <taxon>Nocardiaceae</taxon>
        <taxon>Williamsia</taxon>
    </lineage>
</organism>
<evidence type="ECO:0000259" key="3">
    <source>
        <dbReference type="SMART" id="SM00822"/>
    </source>
</evidence>
<gene>
    <name evidence="4" type="ORF">DFR67_107170</name>
</gene>
<keyword evidence="2" id="KW-0560">Oxidoreductase</keyword>
<evidence type="ECO:0000256" key="1">
    <source>
        <dbReference type="ARBA" id="ARBA00006484"/>
    </source>
</evidence>
<dbReference type="InterPro" id="IPR002347">
    <property type="entry name" value="SDR_fam"/>
</dbReference>
<dbReference type="Gene3D" id="3.40.50.720">
    <property type="entry name" value="NAD(P)-binding Rossmann-like Domain"/>
    <property type="match status" value="1"/>
</dbReference>
<dbReference type="EMBL" id="QJSP01000007">
    <property type="protein sequence ID" value="PYE16925.1"/>
    <property type="molecule type" value="Genomic_DNA"/>
</dbReference>
<dbReference type="PRINTS" id="PR00080">
    <property type="entry name" value="SDRFAMILY"/>
</dbReference>